<feature type="transmembrane region" description="Helical" evidence="2">
    <location>
        <begin position="36"/>
        <end position="62"/>
    </location>
</feature>
<dbReference type="EMBL" id="MTYJ01000055">
    <property type="protein sequence ID" value="OQV17898.1"/>
    <property type="molecule type" value="Genomic_DNA"/>
</dbReference>
<feature type="region of interest" description="Disordered" evidence="1">
    <location>
        <begin position="1"/>
        <end position="20"/>
    </location>
</feature>
<reference evidence="4" key="1">
    <citation type="submission" date="2017-01" db="EMBL/GenBank/DDBJ databases">
        <title>Comparative genomics of anhydrobiosis in the tardigrade Hypsibius dujardini.</title>
        <authorList>
            <person name="Yoshida Y."/>
            <person name="Koutsovoulos G."/>
            <person name="Laetsch D."/>
            <person name="Stevens L."/>
            <person name="Kumar S."/>
            <person name="Horikawa D."/>
            <person name="Ishino K."/>
            <person name="Komine S."/>
            <person name="Tomita M."/>
            <person name="Blaxter M."/>
            <person name="Arakawa K."/>
        </authorList>
    </citation>
    <scope>NUCLEOTIDE SEQUENCE [LARGE SCALE GENOMIC DNA]</scope>
    <source>
        <strain evidence="4">Z151</strain>
    </source>
</reference>
<comment type="caution">
    <text evidence="3">The sequence shown here is derived from an EMBL/GenBank/DDBJ whole genome shotgun (WGS) entry which is preliminary data.</text>
</comment>
<evidence type="ECO:0008006" key="5">
    <source>
        <dbReference type="Google" id="ProtNLM"/>
    </source>
</evidence>
<keyword evidence="2" id="KW-0812">Transmembrane</keyword>
<keyword evidence="4" id="KW-1185">Reference proteome</keyword>
<organism evidence="3 4">
    <name type="scientific">Hypsibius exemplaris</name>
    <name type="common">Freshwater tardigrade</name>
    <dbReference type="NCBI Taxonomy" id="2072580"/>
    <lineage>
        <taxon>Eukaryota</taxon>
        <taxon>Metazoa</taxon>
        <taxon>Ecdysozoa</taxon>
        <taxon>Tardigrada</taxon>
        <taxon>Eutardigrada</taxon>
        <taxon>Parachela</taxon>
        <taxon>Hypsibioidea</taxon>
        <taxon>Hypsibiidae</taxon>
        <taxon>Hypsibius</taxon>
    </lineage>
</organism>
<gene>
    <name evidence="3" type="ORF">BV898_08027</name>
</gene>
<proteinExistence type="predicted"/>
<feature type="transmembrane region" description="Helical" evidence="2">
    <location>
        <begin position="164"/>
        <end position="185"/>
    </location>
</feature>
<dbReference type="OrthoDB" id="10645160at2759"/>
<dbReference type="Proteomes" id="UP000192578">
    <property type="component" value="Unassembled WGS sequence"/>
</dbReference>
<dbReference type="AlphaFoldDB" id="A0A1W0WRR0"/>
<feature type="transmembrane region" description="Helical" evidence="2">
    <location>
        <begin position="120"/>
        <end position="144"/>
    </location>
</feature>
<feature type="transmembrane region" description="Helical" evidence="2">
    <location>
        <begin position="82"/>
        <end position="108"/>
    </location>
</feature>
<evidence type="ECO:0000256" key="2">
    <source>
        <dbReference type="SAM" id="Phobius"/>
    </source>
</evidence>
<evidence type="ECO:0000313" key="3">
    <source>
        <dbReference type="EMBL" id="OQV17898.1"/>
    </source>
</evidence>
<evidence type="ECO:0000256" key="1">
    <source>
        <dbReference type="SAM" id="MobiDB-lite"/>
    </source>
</evidence>
<accession>A0A1W0WRR0</accession>
<keyword evidence="2" id="KW-0472">Membrane</keyword>
<protein>
    <recommendedName>
        <fullName evidence="5">MARVEL domain-containing protein</fullName>
    </recommendedName>
</protein>
<evidence type="ECO:0000313" key="4">
    <source>
        <dbReference type="Proteomes" id="UP000192578"/>
    </source>
</evidence>
<keyword evidence="2" id="KW-1133">Transmembrane helix</keyword>
<name>A0A1W0WRR0_HYPEX</name>
<sequence length="198" mass="21635">MMAEMPPGGGNTAPYPGPTYNPTPPPRRGIAFDRSYIFSLPGILTSLALLFSFCGLVSIEVFKSEFFSSYNFLSFNFWSGGSVFHEFTIVTSWLLLMSFTIVATLQIYRVISIRGRIMKFIMLGHSAFWALLTLISSAVLLSSWNSYWAVLSSSADPSVAAGRAAGAFGLLESFALMGVVGLLVLDMLNVLKTPLFED</sequence>